<keyword evidence="3" id="KW-1185">Reference proteome</keyword>
<evidence type="ECO:0000313" key="3">
    <source>
        <dbReference type="Proteomes" id="UP000660611"/>
    </source>
</evidence>
<proteinExistence type="predicted"/>
<name>A0A919PP04_9ACTN</name>
<organism evidence="2 3">
    <name type="scientific">Dactylosporangium siamense</name>
    <dbReference type="NCBI Taxonomy" id="685454"/>
    <lineage>
        <taxon>Bacteria</taxon>
        <taxon>Bacillati</taxon>
        <taxon>Actinomycetota</taxon>
        <taxon>Actinomycetes</taxon>
        <taxon>Micromonosporales</taxon>
        <taxon>Micromonosporaceae</taxon>
        <taxon>Dactylosporangium</taxon>
    </lineage>
</organism>
<dbReference type="Proteomes" id="UP000660611">
    <property type="component" value="Unassembled WGS sequence"/>
</dbReference>
<dbReference type="AlphaFoldDB" id="A0A919PP04"/>
<reference evidence="2" key="1">
    <citation type="submission" date="2021-01" db="EMBL/GenBank/DDBJ databases">
        <title>Whole genome shotgun sequence of Dactylosporangium siamense NBRC 106093.</title>
        <authorList>
            <person name="Komaki H."/>
            <person name="Tamura T."/>
        </authorList>
    </citation>
    <scope>NUCLEOTIDE SEQUENCE</scope>
    <source>
        <strain evidence="2">NBRC 106093</strain>
    </source>
</reference>
<sequence>MWAISRGLAIGVSSATITAAVVVAIAKFTPVDDSPCDSDLACLPDVRPVIYALTCMPLVIAIVGPLIARLVGASRPLWFAVPAAWVVVLACIGLGPADGQDQWPFNDPFSSIAILLAPYIAIALRTSRPAHADEVIRSGS</sequence>
<gene>
    <name evidence="2" type="ORF">Dsi01nite_061320</name>
</gene>
<accession>A0A919PP04</accession>
<feature type="transmembrane region" description="Helical" evidence="1">
    <location>
        <begin position="109"/>
        <end position="127"/>
    </location>
</feature>
<keyword evidence="1" id="KW-0812">Transmembrane</keyword>
<keyword evidence="1" id="KW-0472">Membrane</keyword>
<feature type="transmembrane region" description="Helical" evidence="1">
    <location>
        <begin position="49"/>
        <end position="70"/>
    </location>
</feature>
<protein>
    <submittedName>
        <fullName evidence="2">Uncharacterized protein</fullName>
    </submittedName>
</protein>
<feature type="transmembrane region" description="Helical" evidence="1">
    <location>
        <begin position="7"/>
        <end position="29"/>
    </location>
</feature>
<feature type="transmembrane region" description="Helical" evidence="1">
    <location>
        <begin position="77"/>
        <end position="97"/>
    </location>
</feature>
<evidence type="ECO:0000313" key="2">
    <source>
        <dbReference type="EMBL" id="GIG48091.1"/>
    </source>
</evidence>
<evidence type="ECO:0000256" key="1">
    <source>
        <dbReference type="SAM" id="Phobius"/>
    </source>
</evidence>
<comment type="caution">
    <text evidence="2">The sequence shown here is derived from an EMBL/GenBank/DDBJ whole genome shotgun (WGS) entry which is preliminary data.</text>
</comment>
<dbReference type="EMBL" id="BONQ01000095">
    <property type="protein sequence ID" value="GIG48091.1"/>
    <property type="molecule type" value="Genomic_DNA"/>
</dbReference>
<keyword evidence="1" id="KW-1133">Transmembrane helix</keyword>